<accession>A0ABP2YVG8</accession>
<dbReference type="EMBL" id="AXDY01000003">
    <property type="protein sequence ID" value="ERS94019.1"/>
    <property type="molecule type" value="Genomic_DNA"/>
</dbReference>
<name>A0ABP2YVG8_STASI</name>
<evidence type="ECO:0000313" key="1">
    <source>
        <dbReference type="EMBL" id="ERS94019.1"/>
    </source>
</evidence>
<reference evidence="1 2" key="1">
    <citation type="journal article" date="2013" name="Genome Announc.">
        <title>Draft Genome Sequence of Staphylococcus simulans UMC-CNS-990, Isolated from a Case of Chronic Bovine Mastitis.</title>
        <authorList>
            <person name="Calcutt M.J."/>
            <person name="Foecking M.F."/>
            <person name="Hsieh H.Y."/>
            <person name="Perry J."/>
            <person name="Stewart G.C."/>
            <person name="Middleton J.R."/>
        </authorList>
    </citation>
    <scope>NUCLEOTIDE SEQUENCE [LARGE SCALE GENOMIC DNA]</scope>
    <source>
        <strain evidence="1 2">UMC-CNS-990</strain>
    </source>
</reference>
<protein>
    <submittedName>
        <fullName evidence="1">Uncharacterized protein</fullName>
    </submittedName>
</protein>
<dbReference type="Proteomes" id="UP000017131">
    <property type="component" value="Unassembled WGS sequence"/>
</dbReference>
<sequence length="54" mass="6398">MTNPIKNEMWGDVSFVIDNHFQLILYMIENGCQLEIKNNFTFLFNSIFLSQLII</sequence>
<proteinExistence type="predicted"/>
<comment type="caution">
    <text evidence="1">The sequence shown here is derived from an EMBL/GenBank/DDBJ whole genome shotgun (WGS) entry which is preliminary data.</text>
</comment>
<evidence type="ECO:0000313" key="2">
    <source>
        <dbReference type="Proteomes" id="UP000017131"/>
    </source>
</evidence>
<organism evidence="1 2">
    <name type="scientific">Staphylococcus simulans UMC-CNS-990</name>
    <dbReference type="NCBI Taxonomy" id="1405498"/>
    <lineage>
        <taxon>Bacteria</taxon>
        <taxon>Bacillati</taxon>
        <taxon>Bacillota</taxon>
        <taxon>Bacilli</taxon>
        <taxon>Bacillales</taxon>
        <taxon>Staphylococcaceae</taxon>
        <taxon>Staphylococcus</taxon>
    </lineage>
</organism>
<gene>
    <name evidence="1" type="ORF">SSIM_04175</name>
</gene>
<keyword evidence="2" id="KW-1185">Reference proteome</keyword>